<organism evidence="2 3">
    <name type="scientific">Dimargaris cristalligena</name>
    <dbReference type="NCBI Taxonomy" id="215637"/>
    <lineage>
        <taxon>Eukaryota</taxon>
        <taxon>Fungi</taxon>
        <taxon>Fungi incertae sedis</taxon>
        <taxon>Zoopagomycota</taxon>
        <taxon>Kickxellomycotina</taxon>
        <taxon>Dimargaritomycetes</taxon>
        <taxon>Dimargaritales</taxon>
        <taxon>Dimargaritaceae</taxon>
        <taxon>Dimargaris</taxon>
    </lineage>
</organism>
<sequence length="193" mass="21567">MVIFSSRTTQATPSSLLETTTEGEAWNITAEEVRDEDQTNRINEATSNEISELNTPLTRTHSLVEYSQVEYSGDDNSDSDEELDQWSPAESVSEYLADPRPEQEPLDRYIPGTKRQAPQSLSHAEAHRVMRQRLCEPSSPTLLALPHLRERLTLEGQGAQTTTSEDEQLPWSIVQPGEASTTHGRELLALLGH</sequence>
<evidence type="ECO:0000313" key="2">
    <source>
        <dbReference type="EMBL" id="RKP33420.1"/>
    </source>
</evidence>
<accession>A0A4P9ZMC7</accession>
<feature type="region of interest" description="Disordered" evidence="1">
    <location>
        <begin position="1"/>
        <end position="56"/>
    </location>
</feature>
<feature type="compositionally biased region" description="Basic and acidic residues" evidence="1">
    <location>
        <begin position="97"/>
        <end position="107"/>
    </location>
</feature>
<keyword evidence="3" id="KW-1185">Reference proteome</keyword>
<feature type="region of interest" description="Disordered" evidence="1">
    <location>
        <begin position="71"/>
        <end position="122"/>
    </location>
</feature>
<feature type="compositionally biased region" description="Polar residues" evidence="1">
    <location>
        <begin position="40"/>
        <end position="56"/>
    </location>
</feature>
<protein>
    <submittedName>
        <fullName evidence="2">Uncharacterized protein</fullName>
    </submittedName>
</protein>
<dbReference type="Proteomes" id="UP000268162">
    <property type="component" value="Unassembled WGS sequence"/>
</dbReference>
<proteinExistence type="predicted"/>
<reference evidence="3" key="1">
    <citation type="journal article" date="2018" name="Nat. Microbiol.">
        <title>Leveraging single-cell genomics to expand the fungal tree of life.</title>
        <authorList>
            <person name="Ahrendt S.R."/>
            <person name="Quandt C.A."/>
            <person name="Ciobanu D."/>
            <person name="Clum A."/>
            <person name="Salamov A."/>
            <person name="Andreopoulos B."/>
            <person name="Cheng J.F."/>
            <person name="Woyke T."/>
            <person name="Pelin A."/>
            <person name="Henrissat B."/>
            <person name="Reynolds N.K."/>
            <person name="Benny G.L."/>
            <person name="Smith M.E."/>
            <person name="James T.Y."/>
            <person name="Grigoriev I.V."/>
        </authorList>
    </citation>
    <scope>NUCLEOTIDE SEQUENCE [LARGE SCALE GENOMIC DNA]</scope>
    <source>
        <strain evidence="3">RSA 468</strain>
    </source>
</reference>
<name>A0A4P9ZMC7_9FUNG</name>
<gene>
    <name evidence="2" type="ORF">BJ085DRAFT_29027</name>
</gene>
<evidence type="ECO:0000256" key="1">
    <source>
        <dbReference type="SAM" id="MobiDB-lite"/>
    </source>
</evidence>
<feature type="compositionally biased region" description="Polar residues" evidence="1">
    <location>
        <begin position="1"/>
        <end position="22"/>
    </location>
</feature>
<evidence type="ECO:0000313" key="3">
    <source>
        <dbReference type="Proteomes" id="UP000268162"/>
    </source>
</evidence>
<feature type="compositionally biased region" description="Acidic residues" evidence="1">
    <location>
        <begin position="72"/>
        <end position="84"/>
    </location>
</feature>
<dbReference type="EMBL" id="ML003907">
    <property type="protein sequence ID" value="RKP33420.1"/>
    <property type="molecule type" value="Genomic_DNA"/>
</dbReference>
<dbReference type="AlphaFoldDB" id="A0A4P9ZMC7"/>